<reference evidence="2 3" key="1">
    <citation type="submission" date="2017-10" db="EMBL/GenBank/DDBJ databases">
        <title>Comparative genomics in systemic dimorphic fungi from Ajellomycetaceae.</title>
        <authorList>
            <person name="Munoz J.F."/>
            <person name="Mcewen J.G."/>
            <person name="Clay O.K."/>
            <person name="Cuomo C.A."/>
        </authorList>
    </citation>
    <scope>NUCLEOTIDE SEQUENCE [LARGE SCALE GENOMIC DNA]</scope>
    <source>
        <strain evidence="2 3">UAMH7299</strain>
    </source>
</reference>
<feature type="compositionally biased region" description="Polar residues" evidence="1">
    <location>
        <begin position="98"/>
        <end position="128"/>
    </location>
</feature>
<keyword evidence="3" id="KW-1185">Reference proteome</keyword>
<comment type="caution">
    <text evidence="2">The sequence shown here is derived from an EMBL/GenBank/DDBJ whole genome shotgun (WGS) entry which is preliminary data.</text>
</comment>
<dbReference type="EMBL" id="PDNA01000031">
    <property type="protein sequence ID" value="PGH22905.1"/>
    <property type="molecule type" value="Genomic_DNA"/>
</dbReference>
<feature type="region of interest" description="Disordered" evidence="1">
    <location>
        <begin position="189"/>
        <end position="234"/>
    </location>
</feature>
<feature type="region of interest" description="Disordered" evidence="1">
    <location>
        <begin position="1"/>
        <end position="161"/>
    </location>
</feature>
<organism evidence="2 3">
    <name type="scientific">Polytolypa hystricis (strain UAMH7299)</name>
    <dbReference type="NCBI Taxonomy" id="1447883"/>
    <lineage>
        <taxon>Eukaryota</taxon>
        <taxon>Fungi</taxon>
        <taxon>Dikarya</taxon>
        <taxon>Ascomycota</taxon>
        <taxon>Pezizomycotina</taxon>
        <taxon>Eurotiomycetes</taxon>
        <taxon>Eurotiomycetidae</taxon>
        <taxon>Onygenales</taxon>
        <taxon>Onygenales incertae sedis</taxon>
        <taxon>Polytolypa</taxon>
    </lineage>
</organism>
<feature type="region of interest" description="Disordered" evidence="1">
    <location>
        <begin position="391"/>
        <end position="444"/>
    </location>
</feature>
<sequence>MATTEAPSRPPHDRHGRRRPFANWMKRLANLKNSSSTQANNVDSSSSKRNGTTSTSKSKKGANKNNPYPLSGNGHLSFSESAPSERHTHASRSEPSLIESSYEQQPFQSTAPRSAAPTLSTNAETTISDAAHSKAGTSTTAGGATHGGGEGSTFSSPAPSVRSLTTTLTTVQSAAPSNQIYYNLAGGAHHNHNNYSPPSSLQPGANQQNNVQFSHQFPTSPAPALPLHLSPQPTTYSSATANNLLTDNASVLTLASSSKRRRRNSLDTNASVRALAPSSLFSGSRESLPLSILSGTIGSTQAGGPSGATAGAGEQSSITNAPGVLNRNAVAAAAERSSIYSAVPGDRNSFSPMRPPTTDAGSVRSGRISHHARDGSATGSLNGVAIVVASPGAAPSAGRISRRSSGWGEVPPPEADDHEERENCDGSPSLRLEGGESAKANGKA</sequence>
<evidence type="ECO:0000313" key="3">
    <source>
        <dbReference type="Proteomes" id="UP000224634"/>
    </source>
</evidence>
<evidence type="ECO:0000256" key="1">
    <source>
        <dbReference type="SAM" id="MobiDB-lite"/>
    </source>
</evidence>
<feature type="compositionally biased region" description="Polar residues" evidence="1">
    <location>
        <begin position="195"/>
        <end position="217"/>
    </location>
</feature>
<evidence type="ECO:0000313" key="2">
    <source>
        <dbReference type="EMBL" id="PGH22905.1"/>
    </source>
</evidence>
<protein>
    <recommendedName>
        <fullName evidence="4">Ca2+-modulated nonselective cation channel polycystin</fullName>
    </recommendedName>
</protein>
<evidence type="ECO:0008006" key="4">
    <source>
        <dbReference type="Google" id="ProtNLM"/>
    </source>
</evidence>
<dbReference type="STRING" id="1447883.A0A2B7YNM6"/>
<dbReference type="AlphaFoldDB" id="A0A2B7YNM6"/>
<feature type="compositionally biased region" description="Low complexity" evidence="1">
    <location>
        <begin position="133"/>
        <end position="143"/>
    </location>
</feature>
<dbReference type="OrthoDB" id="5377012at2759"/>
<dbReference type="Proteomes" id="UP000224634">
    <property type="component" value="Unassembled WGS sequence"/>
</dbReference>
<feature type="region of interest" description="Disordered" evidence="1">
    <location>
        <begin position="345"/>
        <end position="378"/>
    </location>
</feature>
<feature type="compositionally biased region" description="Basic and acidic residues" evidence="1">
    <location>
        <begin position="83"/>
        <end position="92"/>
    </location>
</feature>
<name>A0A2B7YNM6_POLH7</name>
<feature type="compositionally biased region" description="Polar residues" evidence="1">
    <location>
        <begin position="63"/>
        <end position="82"/>
    </location>
</feature>
<feature type="compositionally biased region" description="Polar residues" evidence="1">
    <location>
        <begin position="31"/>
        <end position="56"/>
    </location>
</feature>
<gene>
    <name evidence="2" type="ORF">AJ80_02954</name>
</gene>
<proteinExistence type="predicted"/>
<accession>A0A2B7YNM6</accession>